<keyword evidence="3" id="KW-1185">Reference proteome</keyword>
<dbReference type="EMBL" id="QJJK01000035">
    <property type="protein sequence ID" value="PXW49992.1"/>
    <property type="molecule type" value="Genomic_DNA"/>
</dbReference>
<organism evidence="2 3">
    <name type="scientific">Chelatococcus asaccharovorans</name>
    <dbReference type="NCBI Taxonomy" id="28210"/>
    <lineage>
        <taxon>Bacteria</taxon>
        <taxon>Pseudomonadati</taxon>
        <taxon>Pseudomonadota</taxon>
        <taxon>Alphaproteobacteria</taxon>
        <taxon>Hyphomicrobiales</taxon>
        <taxon>Chelatococcaceae</taxon>
        <taxon>Chelatococcus</taxon>
    </lineage>
</organism>
<reference evidence="2 3" key="1">
    <citation type="submission" date="2018-05" db="EMBL/GenBank/DDBJ databases">
        <title>Genomic Encyclopedia of Type Strains, Phase IV (KMG-IV): sequencing the most valuable type-strain genomes for metagenomic binning, comparative biology and taxonomic classification.</title>
        <authorList>
            <person name="Goeker M."/>
        </authorList>
    </citation>
    <scope>NUCLEOTIDE SEQUENCE [LARGE SCALE GENOMIC DNA]</scope>
    <source>
        <strain evidence="2 3">DSM 6462</strain>
    </source>
</reference>
<comment type="caution">
    <text evidence="2">The sequence shown here is derived from an EMBL/GenBank/DDBJ whole genome shotgun (WGS) entry which is preliminary data.</text>
</comment>
<dbReference type="SUPFAM" id="SSF53649">
    <property type="entry name" value="Alkaline phosphatase-like"/>
    <property type="match status" value="1"/>
</dbReference>
<name>A0A2V3TRB1_9HYPH</name>
<proteinExistence type="predicted"/>
<evidence type="ECO:0000313" key="2">
    <source>
        <dbReference type="EMBL" id="PXW49992.1"/>
    </source>
</evidence>
<dbReference type="InterPro" id="IPR017850">
    <property type="entry name" value="Alkaline_phosphatase_core_sf"/>
</dbReference>
<protein>
    <submittedName>
        <fullName evidence="2">Uncharacterized protein</fullName>
    </submittedName>
</protein>
<evidence type="ECO:0000313" key="3">
    <source>
        <dbReference type="Proteomes" id="UP000248021"/>
    </source>
</evidence>
<evidence type="ECO:0000256" key="1">
    <source>
        <dbReference type="SAM" id="MobiDB-lite"/>
    </source>
</evidence>
<sequence>MAPQGATGATWQNDTIASLKNRASELGGTDVVTSGPTIQGATPTIMDRLRSAFTAGLERRLNEATDRGQSGMQGNEYADGIVQHDGHGGQLLKKRDDLGVAQNTIVICIIDNGPNQFPELVERI</sequence>
<dbReference type="Proteomes" id="UP000248021">
    <property type="component" value="Unassembled WGS sequence"/>
</dbReference>
<feature type="region of interest" description="Disordered" evidence="1">
    <location>
        <begin position="60"/>
        <end position="82"/>
    </location>
</feature>
<dbReference type="Gene3D" id="3.40.720.10">
    <property type="entry name" value="Alkaline Phosphatase, subunit A"/>
    <property type="match status" value="1"/>
</dbReference>
<gene>
    <name evidence="2" type="ORF">C7450_1359</name>
</gene>
<dbReference type="AlphaFoldDB" id="A0A2V3TRB1"/>
<accession>A0A2V3TRB1</accession>